<evidence type="ECO:0000313" key="3">
    <source>
        <dbReference type="Proteomes" id="UP000324091"/>
    </source>
</evidence>
<evidence type="ECO:0000256" key="1">
    <source>
        <dbReference type="SAM" id="MobiDB-lite"/>
    </source>
</evidence>
<sequence>MCLRIKGSRKQLNEREEGRRAGKEETKGEKEMVEGECDASPAENTTHITRQTAASTFKTSSRRYFLQLPGVKLSRSLQSEDGIPSSSSISLLVTMQVLQIVKELVSPSRRRARLGGYLSSALKGFWHLPLLLLPSMICLHWGSNQEPAAPQPSPHPVLSDVNCTIPADSGGPAGLRPKPPADIPAAEAEIIARLSFLKGNFAEMLL</sequence>
<organism evidence="2 3">
    <name type="scientific">Takifugu flavidus</name>
    <name type="common">sansaifugu</name>
    <dbReference type="NCBI Taxonomy" id="433684"/>
    <lineage>
        <taxon>Eukaryota</taxon>
        <taxon>Metazoa</taxon>
        <taxon>Chordata</taxon>
        <taxon>Craniata</taxon>
        <taxon>Vertebrata</taxon>
        <taxon>Euteleostomi</taxon>
        <taxon>Actinopterygii</taxon>
        <taxon>Neopterygii</taxon>
        <taxon>Teleostei</taxon>
        <taxon>Neoteleostei</taxon>
        <taxon>Acanthomorphata</taxon>
        <taxon>Eupercaria</taxon>
        <taxon>Tetraodontiformes</taxon>
        <taxon>Tetradontoidea</taxon>
        <taxon>Tetraodontidae</taxon>
        <taxon>Takifugu</taxon>
    </lineage>
</organism>
<protein>
    <submittedName>
        <fullName evidence="2">Uncharacterized protein</fullName>
    </submittedName>
</protein>
<name>A0A5C6NCK8_9TELE</name>
<gene>
    <name evidence="2" type="ORF">D4764_22G0005330</name>
</gene>
<feature type="region of interest" description="Disordered" evidence="1">
    <location>
        <begin position="1"/>
        <end position="43"/>
    </location>
</feature>
<evidence type="ECO:0000313" key="2">
    <source>
        <dbReference type="EMBL" id="TWW64886.1"/>
    </source>
</evidence>
<dbReference type="Proteomes" id="UP000324091">
    <property type="component" value="Chromosome 22"/>
</dbReference>
<comment type="caution">
    <text evidence="2">The sequence shown here is derived from an EMBL/GenBank/DDBJ whole genome shotgun (WGS) entry which is preliminary data.</text>
</comment>
<accession>A0A5C6NCK8</accession>
<feature type="compositionally biased region" description="Basic and acidic residues" evidence="1">
    <location>
        <begin position="11"/>
        <end position="33"/>
    </location>
</feature>
<reference evidence="2 3" key="1">
    <citation type="submission" date="2019-04" db="EMBL/GenBank/DDBJ databases">
        <title>Chromosome genome assembly for Takifugu flavidus.</title>
        <authorList>
            <person name="Xiao S."/>
        </authorList>
    </citation>
    <scope>NUCLEOTIDE SEQUENCE [LARGE SCALE GENOMIC DNA]</scope>
    <source>
        <strain evidence="2">HTHZ2018</strain>
        <tissue evidence="2">Muscle</tissue>
    </source>
</reference>
<dbReference type="EMBL" id="RHFK02000015">
    <property type="protein sequence ID" value="TWW64886.1"/>
    <property type="molecule type" value="Genomic_DNA"/>
</dbReference>
<dbReference type="AlphaFoldDB" id="A0A5C6NCK8"/>
<proteinExistence type="predicted"/>
<keyword evidence="3" id="KW-1185">Reference proteome</keyword>